<sequence length="613" mass="68160">MDADVSEAGGPGSPGPRRACDQCRLRKGTLINDHSIFFSERKIDLIEERLSGIETLLRNLSPISASTSSATEGSTRRQSEKLTPLSLNSRDDISTSVFDPEDAGDFEGNSSLAAHTAFASEFLEHAVQGTPLEQKGSNSKIDAALSSLKQIVQMQENRRTVSSFHEFRLPGQKQHSKAPFRDLPLPPMEIVAQTLRDMKHGPLPLMLAVLYCFIDVEHFTDQCRRVYFNTEDITDATFILVNCGLAYVFFEVKLSAKTPEEKEEADRYFNMCQKNIDTVLSHLNLLMPATLESIEALLMAGLSLRLGRASILQDYDISLPHIVPESRAAIYPGNEVMTLWIKHAQIQGRIYERLYSPGALRQSETYRAEQVNILSSEQKHLMAQSLALYAEFKASDAAEGRMFAIMLKSDEVSYLSSLALTYRAMPPTGTRSHTFSDECIDSARAAMACHQEAMEMMDDQSLKIVTILYAPFIPFIVIFCLVIETSSAEDLQRLADFVQSLEAAYHLSQSISKLHQLCQVLYNIAQLYIEAKAQQPVDQNMVPVGNEFNMYLSQLGFMPMEVGAANFDLGGTTDQARSMAQTAQLGDWFSGGNHMLGLLEEDLSGINPSSWPS</sequence>
<evidence type="ECO:0000313" key="5">
    <source>
        <dbReference type="Proteomes" id="UP001369815"/>
    </source>
</evidence>
<keyword evidence="5" id="KW-1185">Reference proteome</keyword>
<dbReference type="AlphaFoldDB" id="A0AAX6MU34"/>
<gene>
    <name evidence="4" type="ORF">Daesc_001410</name>
</gene>
<accession>A0AAX6MU34</accession>
<name>A0AAX6MU34_9PEZI</name>
<comment type="caution">
    <text evidence="4">The sequence shown here is derived from an EMBL/GenBank/DDBJ whole genome shotgun (WGS) entry which is preliminary data.</text>
</comment>
<protein>
    <recommendedName>
        <fullName evidence="6">Transcription factor domain-containing protein</fullName>
    </recommendedName>
</protein>
<keyword evidence="3" id="KW-0812">Transmembrane</keyword>
<dbReference type="Proteomes" id="UP001369815">
    <property type="component" value="Unassembled WGS sequence"/>
</dbReference>
<keyword evidence="3" id="KW-0472">Membrane</keyword>
<evidence type="ECO:0008006" key="6">
    <source>
        <dbReference type="Google" id="ProtNLM"/>
    </source>
</evidence>
<dbReference type="PANTHER" id="PTHR46910:SF5">
    <property type="entry name" value="ZN(II)2CYS6 TRANSCRIPTION FACTOR (EUROFUNG)"/>
    <property type="match status" value="1"/>
</dbReference>
<dbReference type="InterPro" id="IPR050987">
    <property type="entry name" value="AtrR-like"/>
</dbReference>
<reference evidence="4 5" key="1">
    <citation type="journal article" date="2024" name="Front Chem Biol">
        <title>Unveiling the potential of Daldinia eschscholtzii MFLUCC 19-0629 through bioactivity and bioinformatics studies for enhanced sustainable agriculture production.</title>
        <authorList>
            <person name="Brooks S."/>
            <person name="Weaver J.A."/>
            <person name="Klomchit A."/>
            <person name="Alharthi S.A."/>
            <person name="Onlamun T."/>
            <person name="Nurani R."/>
            <person name="Vong T.K."/>
            <person name="Alberti F."/>
            <person name="Greco C."/>
        </authorList>
    </citation>
    <scope>NUCLEOTIDE SEQUENCE [LARGE SCALE GENOMIC DNA]</scope>
    <source>
        <strain evidence="4">MFLUCC 19-0629</strain>
    </source>
</reference>
<proteinExistence type="predicted"/>
<dbReference type="PANTHER" id="PTHR46910">
    <property type="entry name" value="TRANSCRIPTION FACTOR PDR1"/>
    <property type="match status" value="1"/>
</dbReference>
<feature type="region of interest" description="Disordered" evidence="2">
    <location>
        <begin position="1"/>
        <end position="20"/>
    </location>
</feature>
<keyword evidence="3" id="KW-1133">Transmembrane helix</keyword>
<feature type="transmembrane region" description="Helical" evidence="3">
    <location>
        <begin position="464"/>
        <end position="483"/>
    </location>
</feature>
<evidence type="ECO:0000256" key="1">
    <source>
        <dbReference type="ARBA" id="ARBA00023242"/>
    </source>
</evidence>
<evidence type="ECO:0000313" key="4">
    <source>
        <dbReference type="EMBL" id="KAK6956139.1"/>
    </source>
</evidence>
<dbReference type="EMBL" id="JBANMG010000002">
    <property type="protein sequence ID" value="KAK6956139.1"/>
    <property type="molecule type" value="Genomic_DNA"/>
</dbReference>
<keyword evidence="1" id="KW-0539">Nucleus</keyword>
<evidence type="ECO:0000256" key="3">
    <source>
        <dbReference type="SAM" id="Phobius"/>
    </source>
</evidence>
<dbReference type="GO" id="GO:0003700">
    <property type="term" value="F:DNA-binding transcription factor activity"/>
    <property type="evidence" value="ECO:0007669"/>
    <property type="project" value="InterPro"/>
</dbReference>
<organism evidence="4 5">
    <name type="scientific">Daldinia eschscholtzii</name>
    <dbReference type="NCBI Taxonomy" id="292717"/>
    <lineage>
        <taxon>Eukaryota</taxon>
        <taxon>Fungi</taxon>
        <taxon>Dikarya</taxon>
        <taxon>Ascomycota</taxon>
        <taxon>Pezizomycotina</taxon>
        <taxon>Sordariomycetes</taxon>
        <taxon>Xylariomycetidae</taxon>
        <taxon>Xylariales</taxon>
        <taxon>Hypoxylaceae</taxon>
        <taxon>Daldinia</taxon>
    </lineage>
</organism>
<dbReference type="CDD" id="cd12148">
    <property type="entry name" value="fungal_TF_MHR"/>
    <property type="match status" value="1"/>
</dbReference>
<evidence type="ECO:0000256" key="2">
    <source>
        <dbReference type="SAM" id="MobiDB-lite"/>
    </source>
</evidence>
<feature type="region of interest" description="Disordered" evidence="2">
    <location>
        <begin position="65"/>
        <end position="84"/>
    </location>
</feature>